<protein>
    <submittedName>
        <fullName evidence="1">Uncharacterized protein</fullName>
    </submittedName>
</protein>
<comment type="caution">
    <text evidence="1">The sequence shown here is derived from an EMBL/GenBank/DDBJ whole genome shotgun (WGS) entry which is preliminary data.</text>
</comment>
<name>A0ABX0TLB8_9MICC</name>
<reference evidence="1 2" key="1">
    <citation type="submission" date="2020-03" db="EMBL/GenBank/DDBJ databases">
        <title>Genomic Encyclopedia of Type Strains, Phase III (KMG-III): the genomes of soil and plant-associated and newly described type strains.</title>
        <authorList>
            <person name="Whitman W."/>
        </authorList>
    </citation>
    <scope>NUCLEOTIDE SEQUENCE [LARGE SCALE GENOMIC DNA]</scope>
    <source>
        <strain evidence="1 2">CECT 4207</strain>
    </source>
</reference>
<gene>
    <name evidence="1" type="ORF">FHR86_003733</name>
</gene>
<evidence type="ECO:0000313" key="2">
    <source>
        <dbReference type="Proteomes" id="UP000802392"/>
    </source>
</evidence>
<dbReference type="RefSeq" id="WP_167269533.1">
    <property type="nucleotide sequence ID" value="NZ_JAAOZD010000011.1"/>
</dbReference>
<dbReference type="EMBL" id="JAAOZD010000011">
    <property type="protein sequence ID" value="NIJ03374.1"/>
    <property type="molecule type" value="Genomic_DNA"/>
</dbReference>
<accession>A0ABX0TLB8</accession>
<sequence length="145" mass="16120">MNAISVQTITTEDTGETIHDVPLLVDYHMNDGYDWMDVISEHGWAVIPSWGRDGWDLGQWPYVMVAGTRTADATGNLFGMATYCEGDVKTTFYRTKARFWDAITEEAFSHWKNGQAQGPADLPEAAAELPSRYRIPSTFQPAAAA</sequence>
<dbReference type="Proteomes" id="UP000802392">
    <property type="component" value="Unassembled WGS sequence"/>
</dbReference>
<evidence type="ECO:0000313" key="1">
    <source>
        <dbReference type="EMBL" id="NIJ03374.1"/>
    </source>
</evidence>
<proteinExistence type="predicted"/>
<keyword evidence="2" id="KW-1185">Reference proteome</keyword>
<organism evidence="1 2">
    <name type="scientific">Paenarthrobacter ilicis</name>
    <dbReference type="NCBI Taxonomy" id="43665"/>
    <lineage>
        <taxon>Bacteria</taxon>
        <taxon>Bacillati</taxon>
        <taxon>Actinomycetota</taxon>
        <taxon>Actinomycetes</taxon>
        <taxon>Micrococcales</taxon>
        <taxon>Micrococcaceae</taxon>
        <taxon>Paenarthrobacter</taxon>
    </lineage>
</organism>